<gene>
    <name evidence="3" type="primary">fam32a</name>
</gene>
<reference evidence="3" key="1">
    <citation type="submission" date="2023-05" db="EMBL/GenBank/DDBJ databases">
        <title>High-quality long-read genome of Scophthalmus maximus.</title>
        <authorList>
            <person name="Lien S."/>
            <person name="Martinez P."/>
        </authorList>
    </citation>
    <scope>NUCLEOTIDE SEQUENCE [LARGE SCALE GENOMIC DNA]</scope>
</reference>
<feature type="region of interest" description="Disordered" evidence="2">
    <location>
        <begin position="16"/>
        <end position="52"/>
    </location>
</feature>
<evidence type="ECO:0000256" key="2">
    <source>
        <dbReference type="SAM" id="MobiDB-lite"/>
    </source>
</evidence>
<evidence type="ECO:0008006" key="5">
    <source>
        <dbReference type="Google" id="ProtNLM"/>
    </source>
</evidence>
<dbReference type="GeneTree" id="ENSGT00390000013811"/>
<evidence type="ECO:0000256" key="1">
    <source>
        <dbReference type="ARBA" id="ARBA00008948"/>
    </source>
</evidence>
<dbReference type="AlphaFoldDB" id="A0A8D2ZLZ3"/>
<dbReference type="GO" id="GO:0005730">
    <property type="term" value="C:nucleolus"/>
    <property type="evidence" value="ECO:0007669"/>
    <property type="project" value="TreeGrafter"/>
</dbReference>
<accession>A0A8D2ZLZ3</accession>
<dbReference type="PANTHER" id="PTHR13282:SF6">
    <property type="entry name" value="PROTEIN FAM32A"/>
    <property type="match status" value="1"/>
</dbReference>
<protein>
    <recommendedName>
        <fullName evidence="5">Protein FAM32A</fullName>
    </recommendedName>
</protein>
<comment type="similarity">
    <text evidence="1">Belongs to the FAM32 family.</text>
</comment>
<proteinExistence type="inferred from homology"/>
<dbReference type="InterPro" id="IPR013865">
    <property type="entry name" value="FAM32A"/>
</dbReference>
<dbReference type="Ensembl" id="ENSSMAT00000004402.2">
    <property type="protein sequence ID" value="ENSSMAP00000004335.2"/>
    <property type="gene ID" value="ENSSMAG00000002692.2"/>
</dbReference>
<evidence type="ECO:0000313" key="3">
    <source>
        <dbReference type="Ensembl" id="ENSSMAP00000004335.2"/>
    </source>
</evidence>
<name>A0A8D2ZLZ3_SCOMX</name>
<dbReference type="PANTHER" id="PTHR13282">
    <property type="entry name" value="PROTEIN FAM32A"/>
    <property type="match status" value="1"/>
</dbReference>
<sequence>MSEYAKVQRSALKFKGIGDISAGKKKKKKDKESKQRLEQAVASQNEEEEKSKNAYVDKRTPAQMAFDKMQEKRQMERILNKALKTHKHRVEVNHLSDLAEPHSQTCKAAQLYKSINLGDQHTALHIKIRLYLNMFQDAHKMLLYILPDECWQK</sequence>
<dbReference type="Pfam" id="PF08555">
    <property type="entry name" value="FAM32A"/>
    <property type="match status" value="1"/>
</dbReference>
<organism evidence="3 4">
    <name type="scientific">Scophthalmus maximus</name>
    <name type="common">Turbot</name>
    <name type="synonym">Psetta maxima</name>
    <dbReference type="NCBI Taxonomy" id="52904"/>
    <lineage>
        <taxon>Eukaryota</taxon>
        <taxon>Metazoa</taxon>
        <taxon>Chordata</taxon>
        <taxon>Craniata</taxon>
        <taxon>Vertebrata</taxon>
        <taxon>Euteleostomi</taxon>
        <taxon>Actinopterygii</taxon>
        <taxon>Neopterygii</taxon>
        <taxon>Teleostei</taxon>
        <taxon>Neoteleostei</taxon>
        <taxon>Acanthomorphata</taxon>
        <taxon>Carangaria</taxon>
        <taxon>Pleuronectiformes</taxon>
        <taxon>Pleuronectoidei</taxon>
        <taxon>Scophthalmidae</taxon>
        <taxon>Scophthalmus</taxon>
    </lineage>
</organism>
<reference evidence="3" key="2">
    <citation type="submission" date="2025-08" db="UniProtKB">
        <authorList>
            <consortium name="Ensembl"/>
        </authorList>
    </citation>
    <scope>IDENTIFICATION</scope>
</reference>
<evidence type="ECO:0000313" key="4">
    <source>
        <dbReference type="Proteomes" id="UP000694558"/>
    </source>
</evidence>
<dbReference type="Proteomes" id="UP000694558">
    <property type="component" value="Chromosome 15"/>
</dbReference>